<keyword evidence="3" id="KW-0158">Chromosome</keyword>
<feature type="coiled-coil region" evidence="8">
    <location>
        <begin position="25"/>
        <end position="81"/>
    </location>
</feature>
<sequence length="237" mass="26376">MSQGNQVDEMEGVEITKADLAPPLFNEEEKRILEVYDRMEELQLEIALLKAQGVLSQDEPMEASEEDIKTAQQDLLKAKAAYQLRANVIENVLIANPILKAVHSGNNASAAEQDLLPLLEQRDALSVKLMDLSEKILSARNELISVETEHVLKARKNTKLATRMIALAEEANTQKRDDIPPKARQQLNELEESVKTSRQRWRIMKGTASGTIVGSGVDWARDPKLLEIVLDDDGAEG</sequence>
<dbReference type="GO" id="GO:0007059">
    <property type="term" value="P:chromosome segregation"/>
    <property type="evidence" value="ECO:0007669"/>
    <property type="project" value="TreeGrafter"/>
</dbReference>
<feature type="domain" description="Centromere protein H C-terminal" evidence="9">
    <location>
        <begin position="31"/>
        <end position="232"/>
    </location>
</feature>
<comment type="caution">
    <text evidence="10">The sequence shown here is derived from an EMBL/GenBank/DDBJ whole genome shotgun (WGS) entry which is preliminary data.</text>
</comment>
<name>A0A8H4RNS9_9HELO</name>
<evidence type="ECO:0000256" key="8">
    <source>
        <dbReference type="SAM" id="Coils"/>
    </source>
</evidence>
<reference evidence="10 11" key="1">
    <citation type="submission" date="2020-03" db="EMBL/GenBank/DDBJ databases">
        <title>Draft Genome Sequence of Cudoniella acicularis.</title>
        <authorList>
            <person name="Buettner E."/>
            <person name="Kellner H."/>
        </authorList>
    </citation>
    <scope>NUCLEOTIDE SEQUENCE [LARGE SCALE GENOMIC DNA]</scope>
    <source>
        <strain evidence="10 11">DSM 108380</strain>
    </source>
</reference>
<evidence type="ECO:0000313" key="11">
    <source>
        <dbReference type="Proteomes" id="UP000566819"/>
    </source>
</evidence>
<dbReference type="AlphaFoldDB" id="A0A8H4RNS9"/>
<keyword evidence="11" id="KW-1185">Reference proteome</keyword>
<dbReference type="GO" id="GO:0043515">
    <property type="term" value="F:kinetochore binding"/>
    <property type="evidence" value="ECO:0007669"/>
    <property type="project" value="TreeGrafter"/>
</dbReference>
<dbReference type="InterPro" id="IPR008426">
    <property type="entry name" value="CENP-H_C"/>
</dbReference>
<dbReference type="OrthoDB" id="2274804at2759"/>
<dbReference type="EMBL" id="JAAMPI010000338">
    <property type="protein sequence ID" value="KAF4632553.1"/>
    <property type="molecule type" value="Genomic_DNA"/>
</dbReference>
<feature type="coiled-coil region" evidence="8">
    <location>
        <begin position="122"/>
        <end position="149"/>
    </location>
</feature>
<keyword evidence="5" id="KW-0539">Nucleus</keyword>
<proteinExistence type="inferred from homology"/>
<evidence type="ECO:0000259" key="9">
    <source>
        <dbReference type="Pfam" id="PF05837"/>
    </source>
</evidence>
<evidence type="ECO:0000313" key="10">
    <source>
        <dbReference type="EMBL" id="KAF4632553.1"/>
    </source>
</evidence>
<evidence type="ECO:0000256" key="6">
    <source>
        <dbReference type="ARBA" id="ARBA00023328"/>
    </source>
</evidence>
<dbReference type="PANTHER" id="PTHR48122">
    <property type="entry name" value="CENTROMERE PROTEIN H"/>
    <property type="match status" value="1"/>
</dbReference>
<evidence type="ECO:0000256" key="7">
    <source>
        <dbReference type="ARBA" id="ARBA00025735"/>
    </source>
</evidence>
<keyword evidence="8" id="KW-0175">Coiled coil</keyword>
<dbReference type="GO" id="GO:0007052">
    <property type="term" value="P:mitotic spindle organization"/>
    <property type="evidence" value="ECO:0007669"/>
    <property type="project" value="TreeGrafter"/>
</dbReference>
<dbReference type="Pfam" id="PF05837">
    <property type="entry name" value="CENP-H"/>
    <property type="match status" value="1"/>
</dbReference>
<dbReference type="GO" id="GO:0000776">
    <property type="term" value="C:kinetochore"/>
    <property type="evidence" value="ECO:0007669"/>
    <property type="project" value="UniProtKB-KW"/>
</dbReference>
<evidence type="ECO:0000256" key="3">
    <source>
        <dbReference type="ARBA" id="ARBA00022454"/>
    </source>
</evidence>
<keyword evidence="4" id="KW-0995">Kinetochore</keyword>
<dbReference type="PANTHER" id="PTHR48122:SF1">
    <property type="entry name" value="CENTROMERE PROTEIN H"/>
    <property type="match status" value="1"/>
</dbReference>
<evidence type="ECO:0000256" key="1">
    <source>
        <dbReference type="ARBA" id="ARBA00004123"/>
    </source>
</evidence>
<gene>
    <name evidence="10" type="ORF">G7Y89_g5583</name>
</gene>
<protein>
    <recommendedName>
        <fullName evidence="9">Centromere protein H C-terminal domain-containing protein</fullName>
    </recommendedName>
</protein>
<organism evidence="10 11">
    <name type="scientific">Cudoniella acicularis</name>
    <dbReference type="NCBI Taxonomy" id="354080"/>
    <lineage>
        <taxon>Eukaryota</taxon>
        <taxon>Fungi</taxon>
        <taxon>Dikarya</taxon>
        <taxon>Ascomycota</taxon>
        <taxon>Pezizomycotina</taxon>
        <taxon>Leotiomycetes</taxon>
        <taxon>Helotiales</taxon>
        <taxon>Tricladiaceae</taxon>
        <taxon>Cudoniella</taxon>
    </lineage>
</organism>
<accession>A0A8H4RNS9</accession>
<comment type="subcellular location">
    <subcellularLocation>
        <location evidence="2">Chromosome</location>
        <location evidence="2">Centromere</location>
        <location evidence="2">Kinetochore</location>
    </subcellularLocation>
    <subcellularLocation>
        <location evidence="1">Nucleus</location>
    </subcellularLocation>
</comment>
<dbReference type="Proteomes" id="UP000566819">
    <property type="component" value="Unassembled WGS sequence"/>
</dbReference>
<evidence type="ECO:0000256" key="4">
    <source>
        <dbReference type="ARBA" id="ARBA00022838"/>
    </source>
</evidence>
<dbReference type="GO" id="GO:0051382">
    <property type="term" value="P:kinetochore assembly"/>
    <property type="evidence" value="ECO:0007669"/>
    <property type="project" value="InterPro"/>
</dbReference>
<evidence type="ECO:0000256" key="5">
    <source>
        <dbReference type="ARBA" id="ARBA00023242"/>
    </source>
</evidence>
<dbReference type="InterPro" id="IPR040034">
    <property type="entry name" value="CENP-H"/>
</dbReference>
<keyword evidence="6" id="KW-0137">Centromere</keyword>
<comment type="similarity">
    <text evidence="7">Belongs to the CENP-H/MCM16 family.</text>
</comment>
<evidence type="ECO:0000256" key="2">
    <source>
        <dbReference type="ARBA" id="ARBA00004629"/>
    </source>
</evidence>
<dbReference type="GO" id="GO:0005634">
    <property type="term" value="C:nucleus"/>
    <property type="evidence" value="ECO:0007669"/>
    <property type="project" value="UniProtKB-SubCell"/>
</dbReference>